<dbReference type="GO" id="GO:0006281">
    <property type="term" value="P:DNA repair"/>
    <property type="evidence" value="ECO:0007669"/>
    <property type="project" value="TreeGrafter"/>
</dbReference>
<reference evidence="1" key="1">
    <citation type="submission" date="2023-02" db="EMBL/GenBank/DDBJ databases">
        <title>Gut commensal Christensenella minuta modulates host metabolism via a new class of secondary bile acids.</title>
        <authorList>
            <person name="Liu C."/>
        </authorList>
    </citation>
    <scope>NUCLEOTIDE SEQUENCE</scope>
    <source>
        <strain evidence="1">CA70</strain>
    </source>
</reference>
<keyword evidence="1" id="KW-0378">Hydrolase</keyword>
<dbReference type="GO" id="GO:0005829">
    <property type="term" value="C:cytosol"/>
    <property type="evidence" value="ECO:0007669"/>
    <property type="project" value="TreeGrafter"/>
</dbReference>
<accession>A0AAU8A735</accession>
<dbReference type="SFLD" id="SFLDG01135">
    <property type="entry name" value="C1.5.6:_HAD__Beta-PGM__Phospha"/>
    <property type="match status" value="1"/>
</dbReference>
<gene>
    <name evidence="1" type="ORF">PUP29_07745</name>
</gene>
<organism evidence="1">
    <name type="scientific">Christensenella massiliensis</name>
    <dbReference type="NCBI Taxonomy" id="1805714"/>
    <lineage>
        <taxon>Bacteria</taxon>
        <taxon>Bacillati</taxon>
        <taxon>Bacillota</taxon>
        <taxon>Clostridia</taxon>
        <taxon>Christensenellales</taxon>
        <taxon>Christensenellaceae</taxon>
        <taxon>Christensenella</taxon>
    </lineage>
</organism>
<protein>
    <submittedName>
        <fullName evidence="1">HAD family hydrolase</fullName>
    </submittedName>
</protein>
<dbReference type="SUPFAM" id="SSF56784">
    <property type="entry name" value="HAD-like"/>
    <property type="match status" value="1"/>
</dbReference>
<dbReference type="Pfam" id="PF13419">
    <property type="entry name" value="HAD_2"/>
    <property type="match status" value="1"/>
</dbReference>
<dbReference type="NCBIfam" id="TIGR01509">
    <property type="entry name" value="HAD-SF-IA-v3"/>
    <property type="match status" value="1"/>
</dbReference>
<dbReference type="InterPro" id="IPR050155">
    <property type="entry name" value="HAD-like_hydrolase_sf"/>
</dbReference>
<dbReference type="InterPro" id="IPR041492">
    <property type="entry name" value="HAD_2"/>
</dbReference>
<dbReference type="PANTHER" id="PTHR43434:SF1">
    <property type="entry name" value="PHOSPHOGLYCOLATE PHOSPHATASE"/>
    <property type="match status" value="1"/>
</dbReference>
<dbReference type="Gene3D" id="3.40.50.1000">
    <property type="entry name" value="HAD superfamily/HAD-like"/>
    <property type="match status" value="1"/>
</dbReference>
<dbReference type="InterPro" id="IPR006439">
    <property type="entry name" value="HAD-SF_hydro_IA"/>
</dbReference>
<dbReference type="RefSeq" id="WP_353422901.1">
    <property type="nucleotide sequence ID" value="NZ_CP117826.1"/>
</dbReference>
<dbReference type="NCBIfam" id="TIGR01549">
    <property type="entry name" value="HAD-SF-IA-v1"/>
    <property type="match status" value="1"/>
</dbReference>
<sequence>MMVYATVIFDMDGTLLDTLADLTDSLNAVLEKNGFPTRSAREVRSFLGNGVRFLISSALPENTEKQAEERVLNEFKAYYAQHLQDKTCPYEGILPLLRSLKEMGVRTAIVSNKFDQAVKLLSADHFEGLVESAVGESGTVRRKPSPDGVLAAMRELSGAPEKTLYVGDSEVDVLTAKNARTKCVGVTWGFRDRDVLESAGADYIIDRPEELLDIVKNG</sequence>
<dbReference type="EMBL" id="CP117826">
    <property type="protein sequence ID" value="XCC61423.1"/>
    <property type="molecule type" value="Genomic_DNA"/>
</dbReference>
<dbReference type="GO" id="GO:0008967">
    <property type="term" value="F:phosphoglycolate phosphatase activity"/>
    <property type="evidence" value="ECO:0007669"/>
    <property type="project" value="TreeGrafter"/>
</dbReference>
<dbReference type="PANTHER" id="PTHR43434">
    <property type="entry name" value="PHOSPHOGLYCOLATE PHOSPHATASE"/>
    <property type="match status" value="1"/>
</dbReference>
<proteinExistence type="predicted"/>
<dbReference type="InterPro" id="IPR023214">
    <property type="entry name" value="HAD_sf"/>
</dbReference>
<dbReference type="SFLD" id="SFLDG01129">
    <property type="entry name" value="C1.5:_HAD__Beta-PGM__Phosphata"/>
    <property type="match status" value="1"/>
</dbReference>
<evidence type="ECO:0000313" key="1">
    <source>
        <dbReference type="EMBL" id="XCC61423.1"/>
    </source>
</evidence>
<dbReference type="Gene3D" id="1.10.150.240">
    <property type="entry name" value="Putative phosphatase, domain 2"/>
    <property type="match status" value="1"/>
</dbReference>
<dbReference type="SFLD" id="SFLDS00003">
    <property type="entry name" value="Haloacid_Dehalogenase"/>
    <property type="match status" value="1"/>
</dbReference>
<dbReference type="InterPro" id="IPR023198">
    <property type="entry name" value="PGP-like_dom2"/>
</dbReference>
<dbReference type="AlphaFoldDB" id="A0AAU8A735"/>
<name>A0AAU8A735_9FIRM</name>
<dbReference type="InterPro" id="IPR036412">
    <property type="entry name" value="HAD-like_sf"/>
</dbReference>